<dbReference type="GO" id="GO:0005506">
    <property type="term" value="F:iron ion binding"/>
    <property type="evidence" value="ECO:0007669"/>
    <property type="project" value="InterPro"/>
</dbReference>
<evidence type="ECO:0000256" key="3">
    <source>
        <dbReference type="ARBA" id="ARBA00022617"/>
    </source>
</evidence>
<dbReference type="EMBL" id="PNBA02000007">
    <property type="protein sequence ID" value="KAG6419437.1"/>
    <property type="molecule type" value="Genomic_DNA"/>
</dbReference>
<evidence type="ECO:0000256" key="5">
    <source>
        <dbReference type="ARBA" id="ARBA00022723"/>
    </source>
</evidence>
<evidence type="ECO:0000256" key="6">
    <source>
        <dbReference type="ARBA" id="ARBA00022989"/>
    </source>
</evidence>
<proteinExistence type="inferred from homology"/>
<dbReference type="Pfam" id="PF00067">
    <property type="entry name" value="p450"/>
    <property type="match status" value="1"/>
</dbReference>
<keyword evidence="3" id="KW-0349">Heme</keyword>
<keyword evidence="10" id="KW-0472">Membrane</keyword>
<keyword evidence="4" id="KW-0812">Transmembrane</keyword>
<evidence type="ECO:0000256" key="2">
    <source>
        <dbReference type="ARBA" id="ARBA00010617"/>
    </source>
</evidence>
<protein>
    <submittedName>
        <fullName evidence="12">Uncharacterized protein</fullName>
    </submittedName>
</protein>
<sequence>MVPYFYLSCNEMLSKWDEIVGNEGSCEVDVWPHLQTMAGDAISRTVFGSNYLEGRRIFELQHELAQQVVAANRSVNISGYRFLPTKSNKRVKEIAKEVKSSLLDIINRRMRAMEASQEDLLGMLLESNSKEIKQHGNKHGRSNRRMQALLLCRPRDNRVSARLDNGSTEQAHRVADSGEGRGSESFQQCRI</sequence>
<organism evidence="12">
    <name type="scientific">Salvia splendens</name>
    <name type="common">Scarlet sage</name>
    <dbReference type="NCBI Taxonomy" id="180675"/>
    <lineage>
        <taxon>Eukaryota</taxon>
        <taxon>Viridiplantae</taxon>
        <taxon>Streptophyta</taxon>
        <taxon>Embryophyta</taxon>
        <taxon>Tracheophyta</taxon>
        <taxon>Spermatophyta</taxon>
        <taxon>Magnoliopsida</taxon>
        <taxon>eudicotyledons</taxon>
        <taxon>Gunneridae</taxon>
        <taxon>Pentapetalae</taxon>
        <taxon>asterids</taxon>
        <taxon>lamiids</taxon>
        <taxon>Lamiales</taxon>
        <taxon>Lamiaceae</taxon>
        <taxon>Nepetoideae</taxon>
        <taxon>Mentheae</taxon>
        <taxon>Salviinae</taxon>
        <taxon>Salvia</taxon>
        <taxon>Salvia subgen. Calosphace</taxon>
        <taxon>core Calosphace</taxon>
    </lineage>
</organism>
<dbReference type="GO" id="GO:0020037">
    <property type="term" value="F:heme binding"/>
    <property type="evidence" value="ECO:0007669"/>
    <property type="project" value="InterPro"/>
</dbReference>
<dbReference type="AlphaFoldDB" id="A0A8X8XVE3"/>
<evidence type="ECO:0000256" key="1">
    <source>
        <dbReference type="ARBA" id="ARBA00004370"/>
    </source>
</evidence>
<reference evidence="12" key="2">
    <citation type="submission" date="2020-08" db="EMBL/GenBank/DDBJ databases">
        <title>Plant Genome Project.</title>
        <authorList>
            <person name="Zhang R.-G."/>
        </authorList>
    </citation>
    <scope>NUCLEOTIDE SEQUENCE</scope>
    <source>
        <strain evidence="12">Huo1</strain>
        <tissue evidence="12">Leaf</tissue>
    </source>
</reference>
<dbReference type="Gene3D" id="1.20.120.990">
    <property type="entry name" value="Glycosyltransferase family 88, C-terminal domain"/>
    <property type="match status" value="1"/>
</dbReference>
<accession>A0A8X8XVE3</accession>
<dbReference type="PANTHER" id="PTHR24282">
    <property type="entry name" value="CYTOCHROME P450 FAMILY MEMBER"/>
    <property type="match status" value="1"/>
</dbReference>
<evidence type="ECO:0000313" key="13">
    <source>
        <dbReference type="Proteomes" id="UP000298416"/>
    </source>
</evidence>
<evidence type="ECO:0000256" key="4">
    <source>
        <dbReference type="ARBA" id="ARBA00022692"/>
    </source>
</evidence>
<dbReference type="InterPro" id="IPR050665">
    <property type="entry name" value="Cytochrome_P450_Monooxygen"/>
</dbReference>
<evidence type="ECO:0000256" key="8">
    <source>
        <dbReference type="ARBA" id="ARBA00023004"/>
    </source>
</evidence>
<evidence type="ECO:0000256" key="7">
    <source>
        <dbReference type="ARBA" id="ARBA00023002"/>
    </source>
</evidence>
<evidence type="ECO:0000256" key="11">
    <source>
        <dbReference type="SAM" id="MobiDB-lite"/>
    </source>
</evidence>
<comment type="caution">
    <text evidence="12">The sequence shown here is derived from an EMBL/GenBank/DDBJ whole genome shotgun (WGS) entry which is preliminary data.</text>
</comment>
<gene>
    <name evidence="12" type="ORF">SASPL_121659</name>
</gene>
<keyword evidence="5" id="KW-0479">Metal-binding</keyword>
<comment type="subcellular location">
    <subcellularLocation>
        <location evidence="1">Membrane</location>
    </subcellularLocation>
</comment>
<keyword evidence="6" id="KW-1133">Transmembrane helix</keyword>
<dbReference type="GO" id="GO:0016020">
    <property type="term" value="C:membrane"/>
    <property type="evidence" value="ECO:0007669"/>
    <property type="project" value="UniProtKB-SubCell"/>
</dbReference>
<evidence type="ECO:0000313" key="12">
    <source>
        <dbReference type="EMBL" id="KAG6419437.1"/>
    </source>
</evidence>
<keyword evidence="8" id="KW-0408">Iron</keyword>
<dbReference type="GO" id="GO:0004497">
    <property type="term" value="F:monooxygenase activity"/>
    <property type="evidence" value="ECO:0007669"/>
    <property type="project" value="UniProtKB-KW"/>
</dbReference>
<evidence type="ECO:0000256" key="10">
    <source>
        <dbReference type="ARBA" id="ARBA00023136"/>
    </source>
</evidence>
<dbReference type="GO" id="GO:0016705">
    <property type="term" value="F:oxidoreductase activity, acting on paired donors, with incorporation or reduction of molecular oxygen"/>
    <property type="evidence" value="ECO:0007669"/>
    <property type="project" value="InterPro"/>
</dbReference>
<feature type="compositionally biased region" description="Basic and acidic residues" evidence="11">
    <location>
        <begin position="170"/>
        <end position="182"/>
    </location>
</feature>
<dbReference type="Proteomes" id="UP000298416">
    <property type="component" value="Unassembled WGS sequence"/>
</dbReference>
<comment type="similarity">
    <text evidence="2">Belongs to the cytochrome P450 family.</text>
</comment>
<keyword evidence="7" id="KW-0560">Oxidoreductase</keyword>
<feature type="region of interest" description="Disordered" evidence="11">
    <location>
        <begin position="160"/>
        <end position="191"/>
    </location>
</feature>
<dbReference type="PANTHER" id="PTHR24282:SF255">
    <property type="entry name" value="CYTOCHROME P450 72A11-RELATED"/>
    <property type="match status" value="1"/>
</dbReference>
<reference evidence="12" key="1">
    <citation type="submission" date="2018-01" db="EMBL/GenBank/DDBJ databases">
        <authorList>
            <person name="Mao J.F."/>
        </authorList>
    </citation>
    <scope>NUCLEOTIDE SEQUENCE</scope>
    <source>
        <strain evidence="12">Huo1</strain>
        <tissue evidence="12">Leaf</tissue>
    </source>
</reference>
<dbReference type="SUPFAM" id="SSF48264">
    <property type="entry name" value="Cytochrome P450"/>
    <property type="match status" value="1"/>
</dbReference>
<name>A0A8X8XVE3_SALSN</name>
<evidence type="ECO:0000256" key="9">
    <source>
        <dbReference type="ARBA" id="ARBA00023033"/>
    </source>
</evidence>
<keyword evidence="9" id="KW-0503">Monooxygenase</keyword>
<dbReference type="InterPro" id="IPR001128">
    <property type="entry name" value="Cyt_P450"/>
</dbReference>
<keyword evidence="13" id="KW-1185">Reference proteome</keyword>
<dbReference type="InterPro" id="IPR036396">
    <property type="entry name" value="Cyt_P450_sf"/>
</dbReference>